<organism evidence="8 9">
    <name type="scientific">Eikenella exigua</name>
    <dbReference type="NCBI Taxonomy" id="2528037"/>
    <lineage>
        <taxon>Bacteria</taxon>
        <taxon>Pseudomonadati</taxon>
        <taxon>Pseudomonadota</taxon>
        <taxon>Betaproteobacteria</taxon>
        <taxon>Neisseriales</taxon>
        <taxon>Neisseriaceae</taxon>
        <taxon>Eikenella</taxon>
    </lineage>
</organism>
<dbReference type="PROSITE" id="PS01081">
    <property type="entry name" value="HTH_TETR_1"/>
    <property type="match status" value="1"/>
</dbReference>
<dbReference type="AlphaFoldDB" id="A0AAX1F8Q9"/>
<dbReference type="InterPro" id="IPR050624">
    <property type="entry name" value="HTH-type_Tx_Regulator"/>
</dbReference>
<keyword evidence="6" id="KW-0812">Transmembrane</keyword>
<dbReference type="KEGG" id="eex:EZJ17_07285"/>
<reference evidence="9" key="1">
    <citation type="journal article" date="2019" name="J. Anim. Genet.">
        <title>Description and whole genome sequencing of Eikenella exigua sp. nov., isolated from brain abscess and blood.</title>
        <authorList>
            <person name="Stormo K.A."/>
            <person name="Nygaard R.M."/>
            <person name="Bruvold T.S."/>
            <person name="Dimmen G."/>
            <person name="Lindemann P.C."/>
            <person name="Jordal S."/>
            <person name="Kommedal O."/>
        </authorList>
    </citation>
    <scope>NUCLEOTIDE SEQUENCE [LARGE SCALE GENOMIC DNA]</scope>
    <source>
        <strain evidence="9">PXX</strain>
    </source>
</reference>
<keyword evidence="1" id="KW-0678">Repressor</keyword>
<keyword evidence="4" id="KW-0804">Transcription</keyword>
<evidence type="ECO:0000256" key="3">
    <source>
        <dbReference type="ARBA" id="ARBA00023125"/>
    </source>
</evidence>
<feature type="DNA-binding region" description="H-T-H motif" evidence="5">
    <location>
        <begin position="33"/>
        <end position="52"/>
    </location>
</feature>
<gene>
    <name evidence="8" type="ORF">EZJ17_07285</name>
</gene>
<keyword evidence="9" id="KW-1185">Reference proteome</keyword>
<evidence type="ECO:0000256" key="2">
    <source>
        <dbReference type="ARBA" id="ARBA00023015"/>
    </source>
</evidence>
<evidence type="ECO:0000256" key="5">
    <source>
        <dbReference type="PROSITE-ProRule" id="PRU00335"/>
    </source>
</evidence>
<dbReference type="PANTHER" id="PTHR43479:SF11">
    <property type="entry name" value="ACREF_ENVCD OPERON REPRESSOR-RELATED"/>
    <property type="match status" value="1"/>
</dbReference>
<protein>
    <submittedName>
        <fullName evidence="8">TetR family transcriptional regulator</fullName>
    </submittedName>
</protein>
<dbReference type="InterPro" id="IPR001647">
    <property type="entry name" value="HTH_TetR"/>
</dbReference>
<dbReference type="PANTHER" id="PTHR43479">
    <property type="entry name" value="ACREF/ENVCD OPERON REPRESSOR-RELATED"/>
    <property type="match status" value="1"/>
</dbReference>
<dbReference type="Pfam" id="PF00440">
    <property type="entry name" value="TetR_N"/>
    <property type="match status" value="1"/>
</dbReference>
<dbReference type="Pfam" id="PF08361">
    <property type="entry name" value="TetR_C_2"/>
    <property type="match status" value="1"/>
</dbReference>
<evidence type="ECO:0000259" key="7">
    <source>
        <dbReference type="PROSITE" id="PS50977"/>
    </source>
</evidence>
<dbReference type="PRINTS" id="PR00455">
    <property type="entry name" value="HTHTETR"/>
</dbReference>
<dbReference type="GO" id="GO:0003677">
    <property type="term" value="F:DNA binding"/>
    <property type="evidence" value="ECO:0007669"/>
    <property type="project" value="UniProtKB-UniRule"/>
</dbReference>
<keyword evidence="2" id="KW-0805">Transcription regulation</keyword>
<accession>A0AAX1F8Q9</accession>
<evidence type="ECO:0000256" key="1">
    <source>
        <dbReference type="ARBA" id="ARBA00022491"/>
    </source>
</evidence>
<name>A0AAX1F8Q9_9NEIS</name>
<sequence>MMRKTKIEAQKTRNYLLKAALDTFYIRGVSRSSLNEIAQTAGVTRGALYWHFKNKEDLFEGLFQKVFVELSSKLAYDIETQSPDIWESFEVATINLFQKLETDETVRKFCNIIHLKCEYTEQNHSVVKIMRSYQDMWQRQLTDVLTLSLQKKKLPEDLNINLAVVFMMSVISGLMNIWMNMPEQFSIGKTAPNIIRTAMKALQHSPDLCTQSFKPLPLSMRQHKA</sequence>
<evidence type="ECO:0000256" key="4">
    <source>
        <dbReference type="ARBA" id="ARBA00023163"/>
    </source>
</evidence>
<dbReference type="EMBL" id="CP038018">
    <property type="protein sequence ID" value="QED92434.1"/>
    <property type="molecule type" value="Genomic_DNA"/>
</dbReference>
<dbReference type="PROSITE" id="PS50977">
    <property type="entry name" value="HTH_TETR_2"/>
    <property type="match status" value="1"/>
</dbReference>
<dbReference type="Gene3D" id="1.10.357.10">
    <property type="entry name" value="Tetracycline Repressor, domain 2"/>
    <property type="match status" value="1"/>
</dbReference>
<dbReference type="Proteomes" id="UP000326695">
    <property type="component" value="Chromosome"/>
</dbReference>
<keyword evidence="3 5" id="KW-0238">DNA-binding</keyword>
<evidence type="ECO:0000313" key="8">
    <source>
        <dbReference type="EMBL" id="QED92434.1"/>
    </source>
</evidence>
<feature type="transmembrane region" description="Helical" evidence="6">
    <location>
        <begin position="158"/>
        <end position="179"/>
    </location>
</feature>
<keyword evidence="6" id="KW-0472">Membrane</keyword>
<dbReference type="InterPro" id="IPR009057">
    <property type="entry name" value="Homeodomain-like_sf"/>
</dbReference>
<feature type="domain" description="HTH tetR-type" evidence="7">
    <location>
        <begin position="10"/>
        <end position="70"/>
    </location>
</feature>
<evidence type="ECO:0000256" key="6">
    <source>
        <dbReference type="SAM" id="Phobius"/>
    </source>
</evidence>
<dbReference type="InterPro" id="IPR036271">
    <property type="entry name" value="Tet_transcr_reg_TetR-rel_C_sf"/>
</dbReference>
<proteinExistence type="predicted"/>
<keyword evidence="6" id="KW-1133">Transmembrane helix</keyword>
<dbReference type="InterPro" id="IPR023772">
    <property type="entry name" value="DNA-bd_HTH_TetR-type_CS"/>
</dbReference>
<dbReference type="InterPro" id="IPR013572">
    <property type="entry name" value="Tscrpt_reg_MAATS_C"/>
</dbReference>
<evidence type="ECO:0000313" key="9">
    <source>
        <dbReference type="Proteomes" id="UP000326695"/>
    </source>
</evidence>
<dbReference type="SUPFAM" id="SSF46689">
    <property type="entry name" value="Homeodomain-like"/>
    <property type="match status" value="1"/>
</dbReference>
<dbReference type="SUPFAM" id="SSF48498">
    <property type="entry name" value="Tetracyclin repressor-like, C-terminal domain"/>
    <property type="match status" value="1"/>
</dbReference>